<dbReference type="Pfam" id="PF00082">
    <property type="entry name" value="Peptidase_S8"/>
    <property type="match status" value="1"/>
</dbReference>
<dbReference type="PRINTS" id="PR00723">
    <property type="entry name" value="SUBTILISIN"/>
</dbReference>
<evidence type="ECO:0000259" key="9">
    <source>
        <dbReference type="Pfam" id="PF00082"/>
    </source>
</evidence>
<dbReference type="PANTHER" id="PTHR43806">
    <property type="entry name" value="PEPTIDASE S8"/>
    <property type="match status" value="1"/>
</dbReference>
<dbReference type="InterPro" id="IPR023828">
    <property type="entry name" value="Peptidase_S8_Ser-AS"/>
</dbReference>
<feature type="chain" id="PRO_5047107663" evidence="8">
    <location>
        <begin position="31"/>
        <end position="1292"/>
    </location>
</feature>
<dbReference type="EMBL" id="JBHSPA010000135">
    <property type="protein sequence ID" value="MFC5835692.1"/>
    <property type="molecule type" value="Genomic_DNA"/>
</dbReference>
<dbReference type="InterPro" id="IPR023827">
    <property type="entry name" value="Peptidase_S8_Asp-AS"/>
</dbReference>
<dbReference type="Gene3D" id="3.40.50.200">
    <property type="entry name" value="Peptidase S8/S53 domain"/>
    <property type="match status" value="1"/>
</dbReference>
<name>A0ABW1DDS8_9ACTN</name>
<dbReference type="InterPro" id="IPR022398">
    <property type="entry name" value="Peptidase_S8_His-AS"/>
</dbReference>
<feature type="compositionally biased region" description="Low complexity" evidence="7">
    <location>
        <begin position="1146"/>
        <end position="1162"/>
    </location>
</feature>
<proteinExistence type="inferred from homology"/>
<evidence type="ECO:0000313" key="10">
    <source>
        <dbReference type="EMBL" id="MFC5835692.1"/>
    </source>
</evidence>
<dbReference type="PROSITE" id="PS00137">
    <property type="entry name" value="SUBTILASE_HIS"/>
    <property type="match status" value="1"/>
</dbReference>
<dbReference type="Proteomes" id="UP001596058">
    <property type="component" value="Unassembled WGS sequence"/>
</dbReference>
<evidence type="ECO:0000256" key="6">
    <source>
        <dbReference type="RuleBase" id="RU003355"/>
    </source>
</evidence>
<dbReference type="InterPro" id="IPR036852">
    <property type="entry name" value="Peptidase_S8/S53_dom_sf"/>
</dbReference>
<feature type="region of interest" description="Disordered" evidence="7">
    <location>
        <begin position="1146"/>
        <end position="1165"/>
    </location>
</feature>
<feature type="active site" description="Charge relay system" evidence="5">
    <location>
        <position position="265"/>
    </location>
</feature>
<organism evidence="10 11">
    <name type="scientific">Nonomuraea insulae</name>
    <dbReference type="NCBI Taxonomy" id="1616787"/>
    <lineage>
        <taxon>Bacteria</taxon>
        <taxon>Bacillati</taxon>
        <taxon>Actinomycetota</taxon>
        <taxon>Actinomycetes</taxon>
        <taxon>Streptosporangiales</taxon>
        <taxon>Streptosporangiaceae</taxon>
        <taxon>Nonomuraea</taxon>
    </lineage>
</organism>
<evidence type="ECO:0000256" key="8">
    <source>
        <dbReference type="SAM" id="SignalP"/>
    </source>
</evidence>
<dbReference type="SUPFAM" id="SSF52743">
    <property type="entry name" value="Subtilisin-like"/>
    <property type="match status" value="1"/>
</dbReference>
<dbReference type="PROSITE" id="PS51892">
    <property type="entry name" value="SUBTILASE"/>
    <property type="match status" value="1"/>
</dbReference>
<dbReference type="InterPro" id="IPR000209">
    <property type="entry name" value="Peptidase_S8/S53_dom"/>
</dbReference>
<keyword evidence="3 5" id="KW-0378">Hydrolase</keyword>
<keyword evidence="8" id="KW-0732">Signal</keyword>
<sequence>MSPLPARLAAALSGLALVLATGATAPPAQATTGPLTGTDAQPTGTTAETLAASGTTAETLPASGTTAETLPASGTTLTLITGDVIEYTPTTKGAPSIAIREAARPGGADITFATLPSKDGGYLVLPSDAAAMVASGTLDEELFDVETLAREQRADVIPLLVTYTGDPAPATLSRSAGALPAGENIRVLDSVHGAAMTVDAGQAGTFWAGLRTDRASAGRSASGIAKIWLDRKTRASLDKSVPLIGAPTGWEKGYDGKGVKVAVLDTGIDTDHPDFAGRILATENFSDSAAIDDKVGHGTHVASTAAGAGKTYKGVAPAASLLVGKVLDDVGEGEWSWAIAGMEWAAEQGADVVNMSLGSCCGNGTDPMSQALNELTKQHGTLFVTAAGNDSDPLTVGVPAAADEALAVGAVDKTTGTTLADFSSRGPRLDDAAVKPNIVAPGVDIVAARSSDSRLPGIPGDEAYTSFSGTSMATPHVAGAAAILAQQHPEWRAGELRDALTSTAVRNDDHNWYEQGSGRVDVARAVTQTVFATSVVDFRLLDEAATRQITYRNTGAEATTLTLSLLTRGWSGKPAPSGAIKLGAQSVTVPAHGTATVDLTVDPEMGEVGAYGGWVTAIAGDAHVVTPFSYYTGPATHRLGVSLVNSYGTKEFFPGYQAEPIVYVIPSKRANSPEDPFNPYGYYYLHTDYAGLGEFSLPAGDYEVIAVVPESRLTNRSSWVIKDITLNADRTLTLDARTTVPIRPSTPKPLDGGGQAYYVRTFADRTQPVSIYGSAAGGGHNLYVSPVSSPKAGKVRLTHQWNVEPPVLSTAKAGKLTLHPAYDMDALRNLASTTTLPIVSVGQGRAEDFEGVDVTGKVVLAGIPVTGTDRPYVTAAANMDDASQNASRRGAAGILTYLDVDGGQARVPAGSLLRLGLTAAEGRALRSALERGPQSLRLEPYTGPDEVYHLRFDSHDGVPARPVKVDLDRLVRVDAAYHADAPETSGWQYGESTTGEEPGRMVYGGSLTMPTTRTEYFGPTSNDVVWSRTITNAGLILRSDDRFTQRDRRLSEQWFKAPLVPGAADVPSPVQLPCALCRDGDRFIPAEQWKDSDPRHYSDPSPMTSTPRLFVGDQEPAVQGRRPRSFTVPAQAGPYRLESVDTTGRPLSRTVTTTSTFTSTPPSAEPPRGYICTFSTTCAFQPALQLTYDLPLDLLNLAPSGKPFTFALEAGTHSSIHRPPTVKRLEVQYSVDDGTSWHPANRVRKHGNGRYRVELTHPALARTTGYVSLRITASDSAGGSLTQTIDRAYGLR</sequence>
<dbReference type="InterPro" id="IPR050131">
    <property type="entry name" value="Peptidase_S8_subtilisin-like"/>
</dbReference>
<evidence type="ECO:0000313" key="11">
    <source>
        <dbReference type="Proteomes" id="UP001596058"/>
    </source>
</evidence>
<feature type="signal peptide" evidence="8">
    <location>
        <begin position="1"/>
        <end position="30"/>
    </location>
</feature>
<comment type="similarity">
    <text evidence="1 5 6">Belongs to the peptidase S8 family.</text>
</comment>
<dbReference type="InterPro" id="IPR046450">
    <property type="entry name" value="PA_dom_sf"/>
</dbReference>
<reference evidence="11" key="1">
    <citation type="journal article" date="2019" name="Int. J. Syst. Evol. Microbiol.">
        <title>The Global Catalogue of Microorganisms (GCM) 10K type strain sequencing project: providing services to taxonomists for standard genome sequencing and annotation.</title>
        <authorList>
            <consortium name="The Broad Institute Genomics Platform"/>
            <consortium name="The Broad Institute Genome Sequencing Center for Infectious Disease"/>
            <person name="Wu L."/>
            <person name="Ma J."/>
        </authorList>
    </citation>
    <scope>NUCLEOTIDE SEQUENCE [LARGE SCALE GENOMIC DNA]</scope>
    <source>
        <strain evidence="11">CCUG 53903</strain>
    </source>
</reference>
<feature type="active site" description="Charge relay system" evidence="5">
    <location>
        <position position="297"/>
    </location>
</feature>
<feature type="active site" description="Charge relay system" evidence="5">
    <location>
        <position position="471"/>
    </location>
</feature>
<feature type="domain" description="Peptidase S8/S53" evidence="9">
    <location>
        <begin position="256"/>
        <end position="518"/>
    </location>
</feature>
<keyword evidence="4 5" id="KW-0720">Serine protease</keyword>
<evidence type="ECO:0000256" key="2">
    <source>
        <dbReference type="ARBA" id="ARBA00022670"/>
    </source>
</evidence>
<protein>
    <submittedName>
        <fullName evidence="10">S8 family serine peptidase</fullName>
    </submittedName>
</protein>
<dbReference type="SUPFAM" id="SSF52025">
    <property type="entry name" value="PA domain"/>
    <property type="match status" value="1"/>
</dbReference>
<keyword evidence="11" id="KW-1185">Reference proteome</keyword>
<dbReference type="InterPro" id="IPR015500">
    <property type="entry name" value="Peptidase_S8_subtilisin-rel"/>
</dbReference>
<gene>
    <name evidence="10" type="ORF">ACFPZ3_68740</name>
</gene>
<evidence type="ECO:0000256" key="1">
    <source>
        <dbReference type="ARBA" id="ARBA00011073"/>
    </source>
</evidence>
<dbReference type="RefSeq" id="WP_379525106.1">
    <property type="nucleotide sequence ID" value="NZ_JBHSPA010000135.1"/>
</dbReference>
<evidence type="ECO:0000256" key="4">
    <source>
        <dbReference type="ARBA" id="ARBA00022825"/>
    </source>
</evidence>
<evidence type="ECO:0000256" key="7">
    <source>
        <dbReference type="SAM" id="MobiDB-lite"/>
    </source>
</evidence>
<evidence type="ECO:0000256" key="3">
    <source>
        <dbReference type="ARBA" id="ARBA00022801"/>
    </source>
</evidence>
<dbReference type="PROSITE" id="PS00138">
    <property type="entry name" value="SUBTILASE_SER"/>
    <property type="match status" value="1"/>
</dbReference>
<dbReference type="PANTHER" id="PTHR43806:SF11">
    <property type="entry name" value="CEREVISIN-RELATED"/>
    <property type="match status" value="1"/>
</dbReference>
<dbReference type="Gene3D" id="3.50.30.30">
    <property type="match status" value="1"/>
</dbReference>
<accession>A0ABW1DDS8</accession>
<feature type="region of interest" description="Disordered" evidence="7">
    <location>
        <begin position="1090"/>
        <end position="1109"/>
    </location>
</feature>
<evidence type="ECO:0000256" key="5">
    <source>
        <dbReference type="PROSITE-ProRule" id="PRU01240"/>
    </source>
</evidence>
<comment type="caution">
    <text evidence="10">The sequence shown here is derived from an EMBL/GenBank/DDBJ whole genome shotgun (WGS) entry which is preliminary data.</text>
</comment>
<keyword evidence="2 5" id="KW-0645">Protease</keyword>
<dbReference type="PROSITE" id="PS00136">
    <property type="entry name" value="SUBTILASE_ASP"/>
    <property type="match status" value="1"/>
</dbReference>